<dbReference type="RefSeq" id="WP_091583330.1">
    <property type="nucleotide sequence ID" value="NZ_FNDU01000004.1"/>
</dbReference>
<evidence type="ECO:0000259" key="2">
    <source>
        <dbReference type="Pfam" id="PF07331"/>
    </source>
</evidence>
<accession>A0A1G8GZ63</accession>
<reference evidence="3 4" key="1">
    <citation type="submission" date="2016-10" db="EMBL/GenBank/DDBJ databases">
        <authorList>
            <person name="de Groot N.N."/>
        </authorList>
    </citation>
    <scope>NUCLEOTIDE SEQUENCE [LARGE SCALE GENOMIC DNA]</scope>
    <source>
        <strain evidence="4">P4B,CCM 7963,CECT 7998,DSM 25260,IBRC-M 10614,KCTC 13821</strain>
    </source>
</reference>
<dbReference type="EMBL" id="FNDU01000004">
    <property type="protein sequence ID" value="SDH99639.1"/>
    <property type="molecule type" value="Genomic_DNA"/>
</dbReference>
<dbReference type="OrthoDB" id="2970502at2"/>
<name>A0A1G8GZ63_9BACI</name>
<feature type="domain" description="DUF1468" evidence="2">
    <location>
        <begin position="12"/>
        <end position="161"/>
    </location>
</feature>
<keyword evidence="4" id="KW-1185">Reference proteome</keyword>
<feature type="transmembrane region" description="Helical" evidence="1">
    <location>
        <begin position="95"/>
        <end position="128"/>
    </location>
</feature>
<feature type="transmembrane region" description="Helical" evidence="1">
    <location>
        <begin position="134"/>
        <end position="152"/>
    </location>
</feature>
<feature type="transmembrane region" description="Helical" evidence="1">
    <location>
        <begin position="40"/>
        <end position="58"/>
    </location>
</feature>
<proteinExistence type="predicted"/>
<evidence type="ECO:0000313" key="4">
    <source>
        <dbReference type="Proteomes" id="UP000199017"/>
    </source>
</evidence>
<gene>
    <name evidence="3" type="ORF">SAMN05216352_10433</name>
</gene>
<keyword evidence="1" id="KW-0472">Membrane</keyword>
<dbReference type="STRING" id="930129.SAMN05216352_10433"/>
<protein>
    <submittedName>
        <fullName evidence="3">Tripartite tricarboxylate transporter TctB family protein</fullName>
    </submittedName>
</protein>
<dbReference type="Pfam" id="PF07331">
    <property type="entry name" value="TctB"/>
    <property type="match status" value="1"/>
</dbReference>
<evidence type="ECO:0000256" key="1">
    <source>
        <dbReference type="SAM" id="Phobius"/>
    </source>
</evidence>
<evidence type="ECO:0000313" key="3">
    <source>
        <dbReference type="EMBL" id="SDH99639.1"/>
    </source>
</evidence>
<organism evidence="3 4">
    <name type="scientific">Alteribacillus bidgolensis</name>
    <dbReference type="NCBI Taxonomy" id="930129"/>
    <lineage>
        <taxon>Bacteria</taxon>
        <taxon>Bacillati</taxon>
        <taxon>Bacillota</taxon>
        <taxon>Bacilli</taxon>
        <taxon>Bacillales</taxon>
        <taxon>Bacillaceae</taxon>
        <taxon>Alteribacillus</taxon>
    </lineage>
</organism>
<keyword evidence="1" id="KW-0812">Transmembrane</keyword>
<sequence length="161" mass="17807">MFSFKSSLPGIFMVIVSLLVLSQAVVMENQSIIDPASGSFFPALIALIMLCAGIVTIFQDRSSTQKKAAKTTEQENESNEAAAAETFTKKDYKLILTYFCLVIGFVILLPILTFFPAAFLFLAASMFYLKGISWLLNVTVSLATIVVIYFLFSQLFNIVFP</sequence>
<dbReference type="InterPro" id="IPR009936">
    <property type="entry name" value="DUF1468"/>
</dbReference>
<dbReference type="AlphaFoldDB" id="A0A1G8GZ63"/>
<keyword evidence="1" id="KW-1133">Transmembrane helix</keyword>
<dbReference type="Proteomes" id="UP000199017">
    <property type="component" value="Unassembled WGS sequence"/>
</dbReference>